<keyword evidence="4" id="KW-1185">Reference proteome</keyword>
<proteinExistence type="inferred from homology"/>
<gene>
    <name evidence="3" type="ORF">PU560_05075</name>
</gene>
<dbReference type="InterPro" id="IPR042100">
    <property type="entry name" value="Bug_dom1"/>
</dbReference>
<dbReference type="Gene3D" id="3.40.190.10">
    <property type="entry name" value="Periplasmic binding protein-like II"/>
    <property type="match status" value="1"/>
</dbReference>
<accession>A0ABT5TXG3</accession>
<sequence length="368" mass="38388">MKKTVKISAPLAALALVGSACAGGAGDDEAGGDAGAESGNGGGEACYASGDSVELVVPFGAGGGTDTTARLVAPFLANELGVDIQVVNQPGGGSILGANRYVNQTEPDGQSILLLSASTQVPAVLNQQGVEFAFSDLSPIAGFPIGGVIYSHADNEILQEATDLAGEEQSAQFTYAGQPATGGELRILLIFEMLNSDVNTVLGYDGRGPARVAWEQGESDVAYDTAPAYLANVEPLVEQGVANPLLSFGTVEDGELVRDDTFPDLPTVAEVYEDVYNEPPSGEAFEAYKTIAVATISLNKTMALHADAPQNCKDELTAAWEAVVEDEEFQSAKQADLGDYSVLLGEEVESAWNEFNDINPESIDWLLT</sequence>
<name>A0ABT5TXG3_9MICO</name>
<dbReference type="PROSITE" id="PS51257">
    <property type="entry name" value="PROKAR_LIPOPROTEIN"/>
    <property type="match status" value="1"/>
</dbReference>
<dbReference type="InterPro" id="IPR005064">
    <property type="entry name" value="BUG"/>
</dbReference>
<comment type="similarity">
    <text evidence="1">Belongs to the UPF0065 (bug) family.</text>
</comment>
<dbReference type="Gene3D" id="3.40.190.150">
    <property type="entry name" value="Bordetella uptake gene, domain 1"/>
    <property type="match status" value="1"/>
</dbReference>
<feature type="signal peptide" evidence="2">
    <location>
        <begin position="1"/>
        <end position="22"/>
    </location>
</feature>
<evidence type="ECO:0000256" key="2">
    <source>
        <dbReference type="SAM" id="SignalP"/>
    </source>
</evidence>
<dbReference type="EMBL" id="JARACI010000679">
    <property type="protein sequence ID" value="MDD9205840.1"/>
    <property type="molecule type" value="Genomic_DNA"/>
</dbReference>
<keyword evidence="2" id="KW-0732">Signal</keyword>
<dbReference type="Proteomes" id="UP001165561">
    <property type="component" value="Unassembled WGS sequence"/>
</dbReference>
<feature type="non-terminal residue" evidence="3">
    <location>
        <position position="368"/>
    </location>
</feature>
<evidence type="ECO:0000256" key="1">
    <source>
        <dbReference type="ARBA" id="ARBA00006987"/>
    </source>
</evidence>
<protein>
    <submittedName>
        <fullName evidence="3">Tripartite tricarboxylate transporter substrate-binding protein</fullName>
    </submittedName>
</protein>
<dbReference type="Pfam" id="PF03401">
    <property type="entry name" value="TctC"/>
    <property type="match status" value="1"/>
</dbReference>
<feature type="chain" id="PRO_5045171838" evidence="2">
    <location>
        <begin position="23"/>
        <end position="368"/>
    </location>
</feature>
<dbReference type="PANTHER" id="PTHR42928">
    <property type="entry name" value="TRICARBOXYLATE-BINDING PROTEIN"/>
    <property type="match status" value="1"/>
</dbReference>
<comment type="caution">
    <text evidence="3">The sequence shown here is derived from an EMBL/GenBank/DDBJ whole genome shotgun (WGS) entry which is preliminary data.</text>
</comment>
<evidence type="ECO:0000313" key="3">
    <source>
        <dbReference type="EMBL" id="MDD9205840.1"/>
    </source>
</evidence>
<reference evidence="3" key="1">
    <citation type="submission" date="2023-02" db="EMBL/GenBank/DDBJ databases">
        <title>Georgenia sp.10Sc9-8, isolated from a soil sample collected from the Taklamakan desert.</title>
        <authorList>
            <person name="Liu S."/>
        </authorList>
    </citation>
    <scope>NUCLEOTIDE SEQUENCE</scope>
    <source>
        <strain evidence="3">10Sc9-8</strain>
    </source>
</reference>
<dbReference type="PANTHER" id="PTHR42928:SF5">
    <property type="entry name" value="BLR1237 PROTEIN"/>
    <property type="match status" value="1"/>
</dbReference>
<evidence type="ECO:0000313" key="4">
    <source>
        <dbReference type="Proteomes" id="UP001165561"/>
    </source>
</evidence>
<organism evidence="3 4">
    <name type="scientific">Georgenia halotolerans</name>
    <dbReference type="NCBI Taxonomy" id="3028317"/>
    <lineage>
        <taxon>Bacteria</taxon>
        <taxon>Bacillati</taxon>
        <taxon>Actinomycetota</taxon>
        <taxon>Actinomycetes</taxon>
        <taxon>Micrococcales</taxon>
        <taxon>Bogoriellaceae</taxon>
        <taxon>Georgenia</taxon>
    </lineage>
</organism>